<evidence type="ECO:0000313" key="1">
    <source>
        <dbReference type="EMBL" id="CAK9052749.1"/>
    </source>
</evidence>
<evidence type="ECO:0000313" key="2">
    <source>
        <dbReference type="Proteomes" id="UP001642464"/>
    </source>
</evidence>
<proteinExistence type="predicted"/>
<accession>A0ABP0MRU8</accession>
<gene>
    <name evidence="1" type="ORF">SCF082_LOCUS28822</name>
</gene>
<keyword evidence="2" id="KW-1185">Reference proteome</keyword>
<protein>
    <submittedName>
        <fullName evidence="1">Methyltransf_25 domain-containing protein</fullName>
    </submittedName>
</protein>
<comment type="caution">
    <text evidence="1">The sequence shown here is derived from an EMBL/GenBank/DDBJ whole genome shotgun (WGS) entry which is preliminary data.</text>
</comment>
<dbReference type="EMBL" id="CAXAMM010022914">
    <property type="protein sequence ID" value="CAK9052749.1"/>
    <property type="molecule type" value="Genomic_DNA"/>
</dbReference>
<dbReference type="SUPFAM" id="SSF53756">
    <property type="entry name" value="UDP-Glycosyltransferase/glycogen phosphorylase"/>
    <property type="match status" value="1"/>
</dbReference>
<dbReference type="Proteomes" id="UP001642464">
    <property type="component" value="Unassembled WGS sequence"/>
</dbReference>
<sequence length="717" mass="80641">MHVPGRVWKWSSDSEPLGEDHNPGLLMPTEDVTLTWSRVTSPPWNAIRDTKGKVNSSPLMNYEANKVLFVGARARKSFQLTEQTFWTLDYSFRVRAEPWNYHYREDPEGWAAIEDNGVQPGEPITARWANSLLRWLRRAVKISVAFPLEMQQGEHGTHLRLAYVQEDKLIELTEDLSAGGSAMAKRLIFSDGDWIDMNTAAIEVFDSIGGSRDGTAGDRGWAFYSPQLVECGTTCAGSGFNAPYWWDITISGIVDEECDDCETYNSTFRVEHNPGFSVNRCVWTLSIPESCAICRPVFPETEPKGANFVFLELFGSASPTVWVHICHLNEGATGDDLLCNPSYWEINFREVFAEKPDCLAMNGYLIDDSAPSQTRCPNFYTPPFGLVDACDANSGDLIAKLADPVADVLGWKEKSLLLTFTHGLGDAVQFTVVLKHLAATFPDWKIDVCCPAERHDMMRGAGARYCFEPDNVRGEHVYRRTISVGEPATCVPDAPATKAETVLQNYFGIQPQLDLCKYRVNFDKHHVETARGFTRTLPSNKGFVLLHYRGISLRRAKNLDEAIIRDCCRRILAAGYTPVIFDYEHRSRLIDGKTIFRANVPAHPSVTAALANEATLCIGIDSGPGHVFGSETLSTPTLIVWRKNHPYHYYELADHVTHVLPKDHRQYLRSSNCERTALAFFQSHYQFVECQRHLRYELPELVTAALEGVTVKLGRRL</sequence>
<dbReference type="Gene3D" id="3.40.50.2000">
    <property type="entry name" value="Glycogen Phosphorylase B"/>
    <property type="match status" value="1"/>
</dbReference>
<name>A0ABP0MRU8_9DINO</name>
<organism evidence="1 2">
    <name type="scientific">Durusdinium trenchii</name>
    <dbReference type="NCBI Taxonomy" id="1381693"/>
    <lineage>
        <taxon>Eukaryota</taxon>
        <taxon>Sar</taxon>
        <taxon>Alveolata</taxon>
        <taxon>Dinophyceae</taxon>
        <taxon>Suessiales</taxon>
        <taxon>Symbiodiniaceae</taxon>
        <taxon>Durusdinium</taxon>
    </lineage>
</organism>
<reference evidence="1 2" key="1">
    <citation type="submission" date="2024-02" db="EMBL/GenBank/DDBJ databases">
        <authorList>
            <person name="Chen Y."/>
            <person name="Shah S."/>
            <person name="Dougan E. K."/>
            <person name="Thang M."/>
            <person name="Chan C."/>
        </authorList>
    </citation>
    <scope>NUCLEOTIDE SEQUENCE [LARGE SCALE GENOMIC DNA]</scope>
</reference>